<reference evidence="3 4" key="1">
    <citation type="submission" date="2020-12" db="EMBL/GenBank/DDBJ databases">
        <title>Concerted genomic and epigenomic changes stabilize Arabidopsis allopolyploids.</title>
        <authorList>
            <person name="Chen Z."/>
        </authorList>
    </citation>
    <scope>NUCLEOTIDE SEQUENCE [LARGE SCALE GENOMIC DNA]</scope>
    <source>
        <strain evidence="3">Allo738</strain>
        <tissue evidence="3">Leaf</tissue>
    </source>
</reference>
<comment type="caution">
    <text evidence="3">The sequence shown here is derived from an EMBL/GenBank/DDBJ whole genome shotgun (WGS) entry which is preliminary data.</text>
</comment>
<dbReference type="EMBL" id="JAEFBK010000007">
    <property type="protein sequence ID" value="KAG7585713.1"/>
    <property type="molecule type" value="Genomic_DNA"/>
</dbReference>
<dbReference type="AlphaFoldDB" id="A0A8T2BIH4"/>
<dbReference type="GO" id="GO:0034198">
    <property type="term" value="P:cellular response to amino acid starvation"/>
    <property type="evidence" value="ECO:0007669"/>
    <property type="project" value="TreeGrafter"/>
</dbReference>
<evidence type="ECO:0000313" key="4">
    <source>
        <dbReference type="Proteomes" id="UP000694240"/>
    </source>
</evidence>
<dbReference type="GO" id="GO:0005829">
    <property type="term" value="C:cytosol"/>
    <property type="evidence" value="ECO:0007669"/>
    <property type="project" value="TreeGrafter"/>
</dbReference>
<protein>
    <submittedName>
        <fullName evidence="3">PapD-like superfamily</fullName>
    </submittedName>
</protein>
<dbReference type="Proteomes" id="UP000694240">
    <property type="component" value="Chromosome 7"/>
</dbReference>
<name>A0A8T2BIH4_9BRAS</name>
<proteinExistence type="predicted"/>
<dbReference type="GO" id="GO:0019887">
    <property type="term" value="F:protein kinase regulator activity"/>
    <property type="evidence" value="ECO:0007669"/>
    <property type="project" value="TreeGrafter"/>
</dbReference>
<evidence type="ECO:0000259" key="2">
    <source>
        <dbReference type="PROSITE" id="PS50202"/>
    </source>
</evidence>
<dbReference type="PANTHER" id="PTHR23346">
    <property type="entry name" value="TRANSLATIONAL ACTIVATOR GCN1-RELATED"/>
    <property type="match status" value="1"/>
</dbReference>
<keyword evidence="4" id="KW-1185">Reference proteome</keyword>
<dbReference type="PROSITE" id="PS50202">
    <property type="entry name" value="MSP"/>
    <property type="match status" value="1"/>
</dbReference>
<feature type="domain" description="MSP" evidence="2">
    <location>
        <begin position="1"/>
        <end position="77"/>
    </location>
</feature>
<keyword evidence="1" id="KW-0677">Repeat</keyword>
<accession>A0A8T2BIH4</accession>
<dbReference type="GO" id="GO:0006417">
    <property type="term" value="P:regulation of translation"/>
    <property type="evidence" value="ECO:0007669"/>
    <property type="project" value="TreeGrafter"/>
</dbReference>
<gene>
    <name evidence="3" type="ORF">ISN45_Aa02g010600</name>
</gene>
<organism evidence="3 4">
    <name type="scientific">Arabidopsis thaliana x Arabidopsis arenosa</name>
    <dbReference type="NCBI Taxonomy" id="1240361"/>
    <lineage>
        <taxon>Eukaryota</taxon>
        <taxon>Viridiplantae</taxon>
        <taxon>Streptophyta</taxon>
        <taxon>Embryophyta</taxon>
        <taxon>Tracheophyta</taxon>
        <taxon>Spermatophyta</taxon>
        <taxon>Magnoliopsida</taxon>
        <taxon>eudicotyledons</taxon>
        <taxon>Gunneridae</taxon>
        <taxon>Pentapetalae</taxon>
        <taxon>rosids</taxon>
        <taxon>malvids</taxon>
        <taxon>Brassicales</taxon>
        <taxon>Brassicaceae</taxon>
        <taxon>Camelineae</taxon>
        <taxon>Arabidopsis</taxon>
    </lineage>
</organism>
<evidence type="ECO:0000256" key="1">
    <source>
        <dbReference type="ARBA" id="ARBA00022737"/>
    </source>
</evidence>
<sequence length="192" mass="21163">MRPSGGVLAPGESVFATVFKFVEHPENNVKQKLNQKSKVKFKIISLKVKPGVEYVPELFDEQKDQVAVEQVLRVVFIDADRPSAGLSEVIAALGTDYFENILPDLIRHCSHQKASVRDGYLTLFKFLPRSLGAQFEKCLQLVLPAILNGLAHENESVRDAALGAGHVLVEHHATTSLPLLRPVVEDGIFNAN</sequence>
<evidence type="ECO:0000313" key="3">
    <source>
        <dbReference type="EMBL" id="KAG7585713.1"/>
    </source>
</evidence>
<dbReference type="PANTHER" id="PTHR23346:SF7">
    <property type="entry name" value="STALLED RIBOSOME SENSOR GCN1"/>
    <property type="match status" value="1"/>
</dbReference>
<dbReference type="InterPro" id="IPR000357">
    <property type="entry name" value="HEAT"/>
</dbReference>
<dbReference type="InterPro" id="IPR000535">
    <property type="entry name" value="MSP_dom"/>
</dbReference>
<dbReference type="Pfam" id="PF02985">
    <property type="entry name" value="HEAT"/>
    <property type="match status" value="1"/>
</dbReference>